<comment type="caution">
    <text evidence="1">The sequence shown here is derived from an EMBL/GenBank/DDBJ whole genome shotgun (WGS) entry which is preliminary data.</text>
</comment>
<evidence type="ECO:0000313" key="2">
    <source>
        <dbReference type="Proteomes" id="UP001597375"/>
    </source>
</evidence>
<dbReference type="Proteomes" id="UP001597375">
    <property type="component" value="Unassembled WGS sequence"/>
</dbReference>
<keyword evidence="2" id="KW-1185">Reference proteome</keyword>
<name>A0ABW5D659_9BACT</name>
<organism evidence="1 2">
    <name type="scientific">Luteolibacter algae</name>
    <dbReference type="NCBI Taxonomy" id="454151"/>
    <lineage>
        <taxon>Bacteria</taxon>
        <taxon>Pseudomonadati</taxon>
        <taxon>Verrucomicrobiota</taxon>
        <taxon>Verrucomicrobiia</taxon>
        <taxon>Verrucomicrobiales</taxon>
        <taxon>Verrucomicrobiaceae</taxon>
        <taxon>Luteolibacter</taxon>
    </lineage>
</organism>
<sequence>MSNSIQLLIISDGKPGHENQSLGLAEAIARSRAAEIQLLRLDTTKNFLSRTSAALQQSKNYPKPDFVISTGHATHVPLLWLARYYRACSIVLMKPSLPLAWFGWCIAPEHDFPDLPGGKNLILSKGALNRVRVSRREKSGKLFLIGGPSKTHGYDEDGLIGRISTIAKDGEWQVADSRRTPGTFITKLHEKLPGLAIFPHQQTEPGWLAEKLSEVEEVWVTEDSVSMIYEALTSGARVGVLPMPRLKGDSRVIRGLEKLQAEGYFINGFSGEDFDAPACDRPVLAEADRCAAEILRARDRATRLHEQ</sequence>
<evidence type="ECO:0000313" key="1">
    <source>
        <dbReference type="EMBL" id="MFD2255813.1"/>
    </source>
</evidence>
<dbReference type="InterPro" id="IPR009367">
    <property type="entry name" value="Elm1-like"/>
</dbReference>
<accession>A0ABW5D659</accession>
<reference evidence="2" key="1">
    <citation type="journal article" date="2019" name="Int. J. Syst. Evol. Microbiol.">
        <title>The Global Catalogue of Microorganisms (GCM) 10K type strain sequencing project: providing services to taxonomists for standard genome sequencing and annotation.</title>
        <authorList>
            <consortium name="The Broad Institute Genomics Platform"/>
            <consortium name="The Broad Institute Genome Sequencing Center for Infectious Disease"/>
            <person name="Wu L."/>
            <person name="Ma J."/>
        </authorList>
    </citation>
    <scope>NUCLEOTIDE SEQUENCE [LARGE SCALE GENOMIC DNA]</scope>
    <source>
        <strain evidence="2">CGMCC 4.7106</strain>
    </source>
</reference>
<dbReference type="EMBL" id="JBHUIT010000002">
    <property type="protein sequence ID" value="MFD2255813.1"/>
    <property type="molecule type" value="Genomic_DNA"/>
</dbReference>
<dbReference type="RefSeq" id="WP_386818496.1">
    <property type="nucleotide sequence ID" value="NZ_JBHUIT010000002.1"/>
</dbReference>
<dbReference type="Pfam" id="PF06258">
    <property type="entry name" value="Mito_fiss_Elm1"/>
    <property type="match status" value="1"/>
</dbReference>
<proteinExistence type="predicted"/>
<protein>
    <submittedName>
        <fullName evidence="1">Mitochondrial fission ELM1 family protein</fullName>
    </submittedName>
</protein>
<gene>
    <name evidence="1" type="ORF">ACFSSA_03910</name>
</gene>